<comment type="caution">
    <text evidence="3">The sequence shown here is derived from an EMBL/GenBank/DDBJ whole genome shotgun (WGS) entry which is preliminary data.</text>
</comment>
<evidence type="ECO:0000259" key="2">
    <source>
        <dbReference type="Pfam" id="PF01850"/>
    </source>
</evidence>
<evidence type="ECO:0000313" key="4">
    <source>
        <dbReference type="Proteomes" id="UP000245865"/>
    </source>
</evidence>
<dbReference type="InterPro" id="IPR002716">
    <property type="entry name" value="PIN_dom"/>
</dbReference>
<dbReference type="Pfam" id="PF01850">
    <property type="entry name" value="PIN"/>
    <property type="match status" value="1"/>
</dbReference>
<dbReference type="SUPFAM" id="SSF88723">
    <property type="entry name" value="PIN domain-like"/>
    <property type="match status" value="1"/>
</dbReference>
<keyword evidence="4" id="KW-1185">Reference proteome</keyword>
<evidence type="ECO:0000256" key="1">
    <source>
        <dbReference type="SAM" id="Phobius"/>
    </source>
</evidence>
<gene>
    <name evidence="3" type="ORF">DKP76_12385</name>
</gene>
<keyword evidence="1" id="KW-0472">Membrane</keyword>
<name>A0A316J6L1_9HYPH</name>
<evidence type="ECO:0000313" key="3">
    <source>
        <dbReference type="EMBL" id="PWL17552.1"/>
    </source>
</evidence>
<dbReference type="AlphaFoldDB" id="A0A316J6L1"/>
<protein>
    <submittedName>
        <fullName evidence="3">VapC toxin family PIN domain ribonuclease</fullName>
    </submittedName>
</protein>
<sequence length="134" mass="14233">MKISVDTNVLARAVLQDDAEQGRAASKLLKKASLIAVSLPCLCALVWILRRGAKLPKEDVALTLRDLLDAGNVVMNRPAVEAGLAILEAGGYFVDGVIAYEGAWLGGETFVSFDKQAVDLLIQQGQKAQLLPGS</sequence>
<keyword evidence="1" id="KW-0812">Transmembrane</keyword>
<keyword evidence="1" id="KW-1133">Transmembrane helix</keyword>
<feature type="transmembrane region" description="Helical" evidence="1">
    <location>
        <begin position="32"/>
        <end position="49"/>
    </location>
</feature>
<dbReference type="OrthoDB" id="6637310at2"/>
<dbReference type="CDD" id="cd18683">
    <property type="entry name" value="PIN_VapC-like"/>
    <property type="match status" value="1"/>
</dbReference>
<proteinExistence type="predicted"/>
<dbReference type="PANTHER" id="PTHR39664:SF2">
    <property type="entry name" value="NUCLEIC ACID-BINDING PROTEIN, CONTAINING PIN DOMAIN-RELATED"/>
    <property type="match status" value="1"/>
</dbReference>
<dbReference type="PANTHER" id="PTHR39664">
    <property type="match status" value="1"/>
</dbReference>
<dbReference type="Proteomes" id="UP000245865">
    <property type="component" value="Unassembled WGS sequence"/>
</dbReference>
<reference evidence="3 4" key="1">
    <citation type="submission" date="2018-05" db="EMBL/GenBank/DDBJ databases">
        <title>Comparative genomic sequence analysis between strain HN4 and CCM 8460T (Falsochrobactrum ovis) will provide more evidence to prove that HN4 is a new species of Falsochrobactrum.</title>
        <authorList>
            <person name="Lyu W."/>
            <person name="Sun L."/>
            <person name="Yao L."/>
        </authorList>
    </citation>
    <scope>NUCLEOTIDE SEQUENCE [LARGE SCALE GENOMIC DNA]</scope>
    <source>
        <strain evidence="3 4">HN4</strain>
    </source>
</reference>
<accession>A0A316J6L1</accession>
<dbReference type="InterPro" id="IPR029060">
    <property type="entry name" value="PIN-like_dom_sf"/>
</dbReference>
<dbReference type="EMBL" id="QGDB01000004">
    <property type="protein sequence ID" value="PWL17552.1"/>
    <property type="molecule type" value="Genomic_DNA"/>
</dbReference>
<dbReference type="RefSeq" id="WP_109707078.1">
    <property type="nucleotide sequence ID" value="NZ_QGDB01000004.1"/>
</dbReference>
<organism evidence="3 4">
    <name type="scientific">Falsochrobactrum shanghaiense</name>
    <dbReference type="NCBI Taxonomy" id="2201899"/>
    <lineage>
        <taxon>Bacteria</taxon>
        <taxon>Pseudomonadati</taxon>
        <taxon>Pseudomonadota</taxon>
        <taxon>Alphaproteobacteria</taxon>
        <taxon>Hyphomicrobiales</taxon>
        <taxon>Brucellaceae</taxon>
        <taxon>Falsochrobactrum</taxon>
    </lineage>
</organism>
<feature type="domain" description="PIN" evidence="2">
    <location>
        <begin position="5"/>
        <end position="99"/>
    </location>
</feature>